<dbReference type="Proteomes" id="UP000225910">
    <property type="component" value="Unassembled WGS sequence"/>
</dbReference>
<keyword evidence="1" id="KW-1133">Transmembrane helix</keyword>
<organism evidence="2 3">
    <name type="scientific">Bacillus thuringiensis</name>
    <dbReference type="NCBI Taxonomy" id="1428"/>
    <lineage>
        <taxon>Bacteria</taxon>
        <taxon>Bacillati</taxon>
        <taxon>Bacillota</taxon>
        <taxon>Bacilli</taxon>
        <taxon>Bacillales</taxon>
        <taxon>Bacillaceae</taxon>
        <taxon>Bacillus</taxon>
        <taxon>Bacillus cereus group</taxon>
    </lineage>
</organism>
<gene>
    <name evidence="2" type="ORF">COK81_14815</name>
</gene>
<keyword evidence="1" id="KW-0472">Membrane</keyword>
<feature type="transmembrane region" description="Helical" evidence="1">
    <location>
        <begin position="18"/>
        <end position="35"/>
    </location>
</feature>
<evidence type="ECO:0000313" key="3">
    <source>
        <dbReference type="Proteomes" id="UP000225910"/>
    </source>
</evidence>
<dbReference type="AlphaFoldDB" id="A0A9X7B0X9"/>
<name>A0A9X7B0X9_BACTU</name>
<feature type="transmembrane region" description="Helical" evidence="1">
    <location>
        <begin position="42"/>
        <end position="60"/>
    </location>
</feature>
<dbReference type="EMBL" id="NVCU01000111">
    <property type="protein sequence ID" value="PFT92074.1"/>
    <property type="molecule type" value="Genomic_DNA"/>
</dbReference>
<keyword evidence="1" id="KW-0812">Transmembrane</keyword>
<protein>
    <submittedName>
        <fullName evidence="2">Uncharacterized protein</fullName>
    </submittedName>
</protein>
<evidence type="ECO:0000256" key="1">
    <source>
        <dbReference type="SAM" id="Phobius"/>
    </source>
</evidence>
<reference evidence="2 3" key="1">
    <citation type="submission" date="2017-09" db="EMBL/GenBank/DDBJ databases">
        <title>Large-scale bioinformatics analysis of Bacillus genomes uncovers conserved roles of natural products in bacterial physiology.</title>
        <authorList>
            <consortium name="Agbiome Team Llc"/>
            <person name="Bleich R.M."/>
            <person name="Grubbs K.J."/>
            <person name="Santa Maria K.C."/>
            <person name="Allen S.E."/>
            <person name="Farag S."/>
            <person name="Shank E.A."/>
            <person name="Bowers A."/>
        </authorList>
    </citation>
    <scope>NUCLEOTIDE SEQUENCE [LARGE SCALE GENOMIC DNA]</scope>
    <source>
        <strain evidence="2 3">AFS064137</strain>
    </source>
</reference>
<proteinExistence type="predicted"/>
<dbReference type="RefSeq" id="WP_097984528.1">
    <property type="nucleotide sequence ID" value="NZ_JBMEQG010000073.1"/>
</dbReference>
<feature type="transmembrane region" description="Helical" evidence="1">
    <location>
        <begin position="66"/>
        <end position="87"/>
    </location>
</feature>
<accession>A0A9X7B0X9</accession>
<sequence length="88" mass="9680">MGVPIVKQKQFLRVLKSSGYYIAIIGVVFSALYLLKFVILQILGSLLIIAFLALGFYFLGYVLIGVFSLLIIVGSVICTLSLLVYFLA</sequence>
<comment type="caution">
    <text evidence="2">The sequence shown here is derived from an EMBL/GenBank/DDBJ whole genome shotgun (WGS) entry which is preliminary data.</text>
</comment>
<evidence type="ECO:0000313" key="2">
    <source>
        <dbReference type="EMBL" id="PFT92074.1"/>
    </source>
</evidence>